<gene>
    <name evidence="5" type="ORF">MVEN_01474500</name>
</gene>
<protein>
    <submittedName>
        <fullName evidence="5">Fungal-trans domain-containing protein</fullName>
    </submittedName>
</protein>
<evidence type="ECO:0000313" key="5">
    <source>
        <dbReference type="EMBL" id="KAF7347197.1"/>
    </source>
</evidence>
<evidence type="ECO:0000256" key="2">
    <source>
        <dbReference type="ARBA" id="ARBA00023242"/>
    </source>
</evidence>
<evidence type="ECO:0000259" key="4">
    <source>
        <dbReference type="SMART" id="SM00906"/>
    </source>
</evidence>
<dbReference type="Proteomes" id="UP000620124">
    <property type="component" value="Unassembled WGS sequence"/>
</dbReference>
<dbReference type="EMBL" id="JACAZI010000012">
    <property type="protein sequence ID" value="KAF7347197.1"/>
    <property type="molecule type" value="Genomic_DNA"/>
</dbReference>
<dbReference type="PANTHER" id="PTHR46910">
    <property type="entry name" value="TRANSCRIPTION FACTOR PDR1"/>
    <property type="match status" value="1"/>
</dbReference>
<dbReference type="GO" id="GO:0006351">
    <property type="term" value="P:DNA-templated transcription"/>
    <property type="evidence" value="ECO:0007669"/>
    <property type="project" value="InterPro"/>
</dbReference>
<dbReference type="InterPro" id="IPR007219">
    <property type="entry name" value="XnlR_reg_dom"/>
</dbReference>
<dbReference type="SMART" id="SM00906">
    <property type="entry name" value="Fungal_trans"/>
    <property type="match status" value="1"/>
</dbReference>
<dbReference type="GO" id="GO:0003677">
    <property type="term" value="F:DNA binding"/>
    <property type="evidence" value="ECO:0007669"/>
    <property type="project" value="UniProtKB-KW"/>
</dbReference>
<dbReference type="InterPro" id="IPR036864">
    <property type="entry name" value="Zn2-C6_fun-type_DNA-bd_sf"/>
</dbReference>
<dbReference type="Gene3D" id="4.10.240.10">
    <property type="entry name" value="Zn(2)-C6 fungal-type DNA-binding domain"/>
    <property type="match status" value="1"/>
</dbReference>
<dbReference type="GO" id="GO:0008270">
    <property type="term" value="F:zinc ion binding"/>
    <property type="evidence" value="ECO:0007669"/>
    <property type="project" value="InterPro"/>
</dbReference>
<proteinExistence type="predicted"/>
<dbReference type="InterPro" id="IPR050987">
    <property type="entry name" value="AtrR-like"/>
</dbReference>
<dbReference type="GO" id="GO:0000981">
    <property type="term" value="F:DNA-binding transcription factor activity, RNA polymerase II-specific"/>
    <property type="evidence" value="ECO:0007669"/>
    <property type="project" value="InterPro"/>
</dbReference>
<feature type="region of interest" description="Disordered" evidence="3">
    <location>
        <begin position="125"/>
        <end position="153"/>
    </location>
</feature>
<evidence type="ECO:0000313" key="6">
    <source>
        <dbReference type="Proteomes" id="UP000620124"/>
    </source>
</evidence>
<dbReference type="CDD" id="cd12148">
    <property type="entry name" value="fungal_TF_MHR"/>
    <property type="match status" value="1"/>
</dbReference>
<feature type="compositionally biased region" description="Polar residues" evidence="3">
    <location>
        <begin position="125"/>
        <end position="152"/>
    </location>
</feature>
<dbReference type="PANTHER" id="PTHR46910:SF38">
    <property type="entry name" value="ZN(2)-C6 FUNGAL-TYPE DOMAIN-CONTAINING PROTEIN"/>
    <property type="match status" value="1"/>
</dbReference>
<organism evidence="5 6">
    <name type="scientific">Mycena venus</name>
    <dbReference type="NCBI Taxonomy" id="2733690"/>
    <lineage>
        <taxon>Eukaryota</taxon>
        <taxon>Fungi</taxon>
        <taxon>Dikarya</taxon>
        <taxon>Basidiomycota</taxon>
        <taxon>Agaricomycotina</taxon>
        <taxon>Agaricomycetes</taxon>
        <taxon>Agaricomycetidae</taxon>
        <taxon>Agaricales</taxon>
        <taxon>Marasmiineae</taxon>
        <taxon>Mycenaceae</taxon>
        <taxon>Mycena</taxon>
    </lineage>
</organism>
<evidence type="ECO:0000256" key="3">
    <source>
        <dbReference type="SAM" id="MobiDB-lite"/>
    </source>
</evidence>
<keyword evidence="1" id="KW-0479">Metal-binding</keyword>
<feature type="region of interest" description="Disordered" evidence="3">
    <location>
        <begin position="1"/>
        <end position="20"/>
    </location>
</feature>
<name>A0A8H6XVN1_9AGAR</name>
<dbReference type="OrthoDB" id="4456959at2759"/>
<dbReference type="InterPro" id="IPR001138">
    <property type="entry name" value="Zn2Cys6_DnaBD"/>
</dbReference>
<keyword evidence="6" id="KW-1185">Reference proteome</keyword>
<dbReference type="Pfam" id="PF04082">
    <property type="entry name" value="Fungal_trans"/>
    <property type="match status" value="1"/>
</dbReference>
<feature type="domain" description="Xylanolytic transcriptional activator regulatory" evidence="4">
    <location>
        <begin position="282"/>
        <end position="355"/>
    </location>
</feature>
<sequence length="754" mass="83601">MQKAQEAAGGTLQNGKRRRLQGSCDSCKKKKVRCDSAEMPDNRCFPVQNEFRKLTVIKGISSSTPSAQTLKTAQEHVATILSTSTIYVPSHDPVVSHRILVEVAGYARSLENRLAALQPQTLVPITTSATENSTMEDSPSPGTSELTSQGSIDSDLPIQDALRGLTPFGTNKTDRFYGQSSSVQFIKAVMKHIHGDASHLVGVQRPEFWNTQPWEMLTIEAPHQIFPENDLLKALIKIYFEQINPIVRPLRATFSPEPSLYQLQLICLSIMYMSGTSNPEENWILASLGIRFAQGAGAHHRRGYSHMDPLTAELYKRVFWVLVMADTIMSSFKGRPSISKPTEFDLELPLDCDDEYWGKPNPVQPSWKPSSAAFLPCYVRLVLTFGRIQGAVYPVNGQICSKDVIVQLDSALNKWVDIIPEHLKWDPHQRNQIFLDQSAALYATYYHAQILIHRPFIPAPGRQPVSNVDIIPFVGTDTYSRQTPFPSIEICANAARCCGHVLDVQARRGRGLLSHPNVMTALFDCAVVLLVNVWGVVGGPKSRTPDDFTRATADAQNCVRVLRLYERRWRLAGRKCDIISAMLNIGKYTSDAQSLKRPRDTLEDPLYPAASEGFHHSPQGSIAGSSMPEMLAPGRSIQETGHLSSLPLLSEELGRLPAYDSFDYAPTFQHNEIHYRPQSHLDSEHDTSGSEHELLSGVDCAIGSTSSSPTQQRPRIHMAGDQNIQLPSLSFYIPISYGPTVDEIGATTSQTSRG</sequence>
<dbReference type="CDD" id="cd00067">
    <property type="entry name" value="GAL4"/>
    <property type="match status" value="1"/>
</dbReference>
<evidence type="ECO:0000256" key="1">
    <source>
        <dbReference type="ARBA" id="ARBA00022723"/>
    </source>
</evidence>
<keyword evidence="2" id="KW-0539">Nucleus</keyword>
<dbReference type="AlphaFoldDB" id="A0A8H6XVN1"/>
<comment type="caution">
    <text evidence="5">The sequence shown here is derived from an EMBL/GenBank/DDBJ whole genome shotgun (WGS) entry which is preliminary data.</text>
</comment>
<reference evidence="5" key="1">
    <citation type="submission" date="2020-05" db="EMBL/GenBank/DDBJ databases">
        <title>Mycena genomes resolve the evolution of fungal bioluminescence.</title>
        <authorList>
            <person name="Tsai I.J."/>
        </authorList>
    </citation>
    <scope>NUCLEOTIDE SEQUENCE</scope>
    <source>
        <strain evidence="5">CCC161011</strain>
    </source>
</reference>
<accession>A0A8H6XVN1</accession>
<dbReference type="GO" id="GO:0005634">
    <property type="term" value="C:nucleus"/>
    <property type="evidence" value="ECO:0007669"/>
    <property type="project" value="UniProtKB-SubCell"/>
</dbReference>